<evidence type="ECO:0000313" key="1">
    <source>
        <dbReference type="EMBL" id="RRT68350.1"/>
    </source>
</evidence>
<organism evidence="1 2">
    <name type="scientific">Ensete ventricosum</name>
    <name type="common">Abyssinian banana</name>
    <name type="synonym">Musa ensete</name>
    <dbReference type="NCBI Taxonomy" id="4639"/>
    <lineage>
        <taxon>Eukaryota</taxon>
        <taxon>Viridiplantae</taxon>
        <taxon>Streptophyta</taxon>
        <taxon>Embryophyta</taxon>
        <taxon>Tracheophyta</taxon>
        <taxon>Spermatophyta</taxon>
        <taxon>Magnoliopsida</taxon>
        <taxon>Liliopsida</taxon>
        <taxon>Zingiberales</taxon>
        <taxon>Musaceae</taxon>
        <taxon>Ensete</taxon>
    </lineage>
</organism>
<comment type="caution">
    <text evidence="1">The sequence shown here is derived from an EMBL/GenBank/DDBJ whole genome shotgun (WGS) entry which is preliminary data.</text>
</comment>
<dbReference type="AlphaFoldDB" id="A0A426ZWN5"/>
<reference evidence="1 2" key="1">
    <citation type="journal article" date="2014" name="Agronomy (Basel)">
        <title>A Draft Genome Sequence for Ensete ventricosum, the Drought-Tolerant Tree Against Hunger.</title>
        <authorList>
            <person name="Harrison J."/>
            <person name="Moore K.A."/>
            <person name="Paszkiewicz K."/>
            <person name="Jones T."/>
            <person name="Grant M."/>
            <person name="Ambacheew D."/>
            <person name="Muzemil S."/>
            <person name="Studholme D.J."/>
        </authorList>
    </citation>
    <scope>NUCLEOTIDE SEQUENCE [LARGE SCALE GENOMIC DNA]</scope>
</reference>
<sequence>MGGCPYGRHRCPRATPCERAGVVPTSGASVSAAPLQAGRRHCPNSLAAGKHRRLRDGCRQPPLLATTLVGTWPCCPYRGPGYGRPPPFLAVFNAKIQQECVEQFYVIQSHHT</sequence>
<dbReference type="EMBL" id="AMZH03004726">
    <property type="protein sequence ID" value="RRT68350.1"/>
    <property type="molecule type" value="Genomic_DNA"/>
</dbReference>
<accession>A0A426ZWN5</accession>
<gene>
    <name evidence="1" type="ORF">B296_00020499</name>
</gene>
<dbReference type="Proteomes" id="UP000287651">
    <property type="component" value="Unassembled WGS sequence"/>
</dbReference>
<evidence type="ECO:0000313" key="2">
    <source>
        <dbReference type="Proteomes" id="UP000287651"/>
    </source>
</evidence>
<protein>
    <submittedName>
        <fullName evidence="1">Uncharacterized protein</fullName>
    </submittedName>
</protein>
<proteinExistence type="predicted"/>
<name>A0A426ZWN5_ENSVE</name>